<evidence type="ECO:0000313" key="2">
    <source>
        <dbReference type="EMBL" id="CAG8617957.1"/>
    </source>
</evidence>
<gene>
    <name evidence="2" type="ORF">AMORRO_LOCUS8528</name>
</gene>
<dbReference type="EMBL" id="CAJVPV010007372">
    <property type="protein sequence ID" value="CAG8617957.1"/>
    <property type="molecule type" value="Genomic_DNA"/>
</dbReference>
<reference evidence="2" key="1">
    <citation type="submission" date="2021-06" db="EMBL/GenBank/DDBJ databases">
        <authorList>
            <person name="Kallberg Y."/>
            <person name="Tangrot J."/>
            <person name="Rosling A."/>
        </authorList>
    </citation>
    <scope>NUCLEOTIDE SEQUENCE</scope>
    <source>
        <strain evidence="2">CL551</strain>
    </source>
</reference>
<dbReference type="OrthoDB" id="10611521at2759"/>
<dbReference type="AlphaFoldDB" id="A0A9N9D0A1"/>
<proteinExistence type="predicted"/>
<feature type="coiled-coil region" evidence="1">
    <location>
        <begin position="25"/>
        <end position="59"/>
    </location>
</feature>
<sequence length="163" mass="19512">MPRVSRSKSNRKKRENGYNVIYSTLEFVNKESNRRQRKITSLQKEVDRLNTVLEDMQKSIQAYERWYKESYGHTIIITEQIEIYIEECSRRIDSLVDNNEELRAQVENLKQEVLRIRQNCHNFELEQEVNALGHRVWQLNQALQSCRCNVFVPPPLTRNESEL</sequence>
<feature type="coiled-coil region" evidence="1">
    <location>
        <begin position="85"/>
        <end position="126"/>
    </location>
</feature>
<dbReference type="Proteomes" id="UP000789342">
    <property type="component" value="Unassembled WGS sequence"/>
</dbReference>
<accession>A0A9N9D0A1</accession>
<name>A0A9N9D0A1_9GLOM</name>
<evidence type="ECO:0000256" key="1">
    <source>
        <dbReference type="SAM" id="Coils"/>
    </source>
</evidence>
<comment type="caution">
    <text evidence="2">The sequence shown here is derived from an EMBL/GenBank/DDBJ whole genome shotgun (WGS) entry which is preliminary data.</text>
</comment>
<protein>
    <submittedName>
        <fullName evidence="2">4456_t:CDS:1</fullName>
    </submittedName>
</protein>
<keyword evidence="3" id="KW-1185">Reference proteome</keyword>
<organism evidence="2 3">
    <name type="scientific">Acaulospora morrowiae</name>
    <dbReference type="NCBI Taxonomy" id="94023"/>
    <lineage>
        <taxon>Eukaryota</taxon>
        <taxon>Fungi</taxon>
        <taxon>Fungi incertae sedis</taxon>
        <taxon>Mucoromycota</taxon>
        <taxon>Glomeromycotina</taxon>
        <taxon>Glomeromycetes</taxon>
        <taxon>Diversisporales</taxon>
        <taxon>Acaulosporaceae</taxon>
        <taxon>Acaulospora</taxon>
    </lineage>
</organism>
<evidence type="ECO:0000313" key="3">
    <source>
        <dbReference type="Proteomes" id="UP000789342"/>
    </source>
</evidence>
<dbReference type="SUPFAM" id="SSF46579">
    <property type="entry name" value="Prefoldin"/>
    <property type="match status" value="1"/>
</dbReference>
<keyword evidence="1" id="KW-0175">Coiled coil</keyword>